<evidence type="ECO:0000256" key="2">
    <source>
        <dbReference type="ARBA" id="ARBA00022448"/>
    </source>
</evidence>
<feature type="transmembrane region" description="Helical" evidence="7">
    <location>
        <begin position="294"/>
        <end position="315"/>
    </location>
</feature>
<dbReference type="InterPro" id="IPR035906">
    <property type="entry name" value="MetI-like_sf"/>
</dbReference>
<evidence type="ECO:0000256" key="7">
    <source>
        <dbReference type="RuleBase" id="RU363032"/>
    </source>
</evidence>
<feature type="transmembrane region" description="Helical" evidence="7">
    <location>
        <begin position="139"/>
        <end position="166"/>
    </location>
</feature>
<evidence type="ECO:0000256" key="5">
    <source>
        <dbReference type="ARBA" id="ARBA00022989"/>
    </source>
</evidence>
<evidence type="ECO:0000259" key="8">
    <source>
        <dbReference type="PROSITE" id="PS50928"/>
    </source>
</evidence>
<keyword evidence="5 7" id="KW-1133">Transmembrane helix</keyword>
<keyword evidence="3" id="KW-1003">Cell membrane</keyword>
<comment type="similarity">
    <text evidence="7">Belongs to the binding-protein-dependent transport system permease family.</text>
</comment>
<dbReference type="RefSeq" id="WP_123312843.1">
    <property type="nucleotide sequence ID" value="NZ_JBBKAP010000038.1"/>
</dbReference>
<accession>A0ABU8Y5Y5</accession>
<sequence>MSTARRRRLLTLVGQRVVQIPLVLVVVSVLTFWLVQVVPGDPGRNALGQYATAAQVRAWNVDHGLDGSLVSRYLHWIAGFVTGDWGTSFVYSEPVRDLVLGRLGNSLLLGAYAFVIMVPVAITLGAVQAYRQGRRSDRAVTVGLLTISAVPEFVVGIVLLLVFAVWLRVVPVQASGALDAGFGERLRVLTLPAVVLALAYLAVLTRMVRAGTIETIRSQFHRTAVLKGLTTGQVVRRHVVRNALIPTFSVLGIYLGTLLGGSVIVETLFSYPGLGALLVSAAERKDALLLESGVMLAGALSLGALLLTDLLFVVVDPRIRFERAATA</sequence>
<feature type="transmembrane region" description="Helical" evidence="7">
    <location>
        <begin position="107"/>
        <end position="127"/>
    </location>
</feature>
<dbReference type="InterPro" id="IPR000515">
    <property type="entry name" value="MetI-like"/>
</dbReference>
<feature type="transmembrane region" description="Helical" evidence="7">
    <location>
        <begin position="20"/>
        <end position="38"/>
    </location>
</feature>
<feature type="domain" description="ABC transmembrane type-1" evidence="8">
    <location>
        <begin position="103"/>
        <end position="315"/>
    </location>
</feature>
<dbReference type="Proteomes" id="UP001370299">
    <property type="component" value="Unassembled WGS sequence"/>
</dbReference>
<dbReference type="PANTHER" id="PTHR43163:SF6">
    <property type="entry name" value="DIPEPTIDE TRANSPORT SYSTEM PERMEASE PROTEIN DPPB-RELATED"/>
    <property type="match status" value="1"/>
</dbReference>
<reference evidence="9 10" key="1">
    <citation type="submission" date="2024-03" db="EMBL/GenBank/DDBJ databases">
        <title>Whole genomes of four grape xylem sap localized bacterial endophytes.</title>
        <authorList>
            <person name="Kumar G."/>
            <person name="Savka M.A."/>
        </authorList>
    </citation>
    <scope>NUCLEOTIDE SEQUENCE [LARGE SCALE GENOMIC DNA]</scope>
    <source>
        <strain evidence="9 10">RIT_GXS8</strain>
    </source>
</reference>
<feature type="transmembrane region" description="Helical" evidence="7">
    <location>
        <begin position="186"/>
        <end position="208"/>
    </location>
</feature>
<dbReference type="Pfam" id="PF19300">
    <property type="entry name" value="BPD_transp_1_N"/>
    <property type="match status" value="1"/>
</dbReference>
<keyword evidence="6 7" id="KW-0472">Membrane</keyword>
<dbReference type="SUPFAM" id="SSF161098">
    <property type="entry name" value="MetI-like"/>
    <property type="match status" value="1"/>
</dbReference>
<keyword evidence="4 7" id="KW-0812">Transmembrane</keyword>
<dbReference type="Gene3D" id="1.10.3720.10">
    <property type="entry name" value="MetI-like"/>
    <property type="match status" value="1"/>
</dbReference>
<dbReference type="CDD" id="cd06261">
    <property type="entry name" value="TM_PBP2"/>
    <property type="match status" value="1"/>
</dbReference>
<dbReference type="InterPro" id="IPR045621">
    <property type="entry name" value="BPD_transp_1_N"/>
</dbReference>
<dbReference type="PROSITE" id="PS50928">
    <property type="entry name" value="ABC_TM1"/>
    <property type="match status" value="1"/>
</dbReference>
<dbReference type="EMBL" id="JBBLYY010000010">
    <property type="protein sequence ID" value="MEK0170077.1"/>
    <property type="molecule type" value="Genomic_DNA"/>
</dbReference>
<evidence type="ECO:0000256" key="1">
    <source>
        <dbReference type="ARBA" id="ARBA00004651"/>
    </source>
</evidence>
<evidence type="ECO:0000256" key="4">
    <source>
        <dbReference type="ARBA" id="ARBA00022692"/>
    </source>
</evidence>
<dbReference type="Pfam" id="PF00528">
    <property type="entry name" value="BPD_transp_1"/>
    <property type="match status" value="1"/>
</dbReference>
<name>A0ABU8Y5Y5_9MICO</name>
<comment type="caution">
    <text evidence="9">The sequence shown here is derived from an EMBL/GenBank/DDBJ whole genome shotgun (WGS) entry which is preliminary data.</text>
</comment>
<gene>
    <name evidence="9" type="ORF">WMN62_01190</name>
</gene>
<organism evidence="9 10">
    <name type="scientific">Curtobacterium citreum</name>
    <dbReference type="NCBI Taxonomy" id="2036"/>
    <lineage>
        <taxon>Bacteria</taxon>
        <taxon>Bacillati</taxon>
        <taxon>Actinomycetota</taxon>
        <taxon>Actinomycetes</taxon>
        <taxon>Micrococcales</taxon>
        <taxon>Microbacteriaceae</taxon>
        <taxon>Curtobacterium</taxon>
    </lineage>
</organism>
<evidence type="ECO:0000313" key="9">
    <source>
        <dbReference type="EMBL" id="MEK0170077.1"/>
    </source>
</evidence>
<protein>
    <submittedName>
        <fullName evidence="9">ABC transporter permease</fullName>
    </submittedName>
</protein>
<comment type="subcellular location">
    <subcellularLocation>
        <location evidence="1 7">Cell membrane</location>
        <topology evidence="1 7">Multi-pass membrane protein</topology>
    </subcellularLocation>
</comment>
<feature type="transmembrane region" description="Helical" evidence="7">
    <location>
        <begin position="243"/>
        <end position="265"/>
    </location>
</feature>
<keyword evidence="2 7" id="KW-0813">Transport</keyword>
<evidence type="ECO:0000313" key="10">
    <source>
        <dbReference type="Proteomes" id="UP001370299"/>
    </source>
</evidence>
<evidence type="ECO:0000256" key="3">
    <source>
        <dbReference type="ARBA" id="ARBA00022475"/>
    </source>
</evidence>
<dbReference type="PANTHER" id="PTHR43163">
    <property type="entry name" value="DIPEPTIDE TRANSPORT SYSTEM PERMEASE PROTEIN DPPB-RELATED"/>
    <property type="match status" value="1"/>
</dbReference>
<keyword evidence="10" id="KW-1185">Reference proteome</keyword>
<proteinExistence type="inferred from homology"/>
<evidence type="ECO:0000256" key="6">
    <source>
        <dbReference type="ARBA" id="ARBA00023136"/>
    </source>
</evidence>